<feature type="domain" description="Helicase ATP-binding" evidence="18">
    <location>
        <begin position="104"/>
        <end position="283"/>
    </location>
</feature>
<comment type="function">
    <text evidence="15">Part of the Sec protein translocase complex. Interacts with the SecYEG preprotein conducting channel. Has a central role in coupling the hydrolysis of ATP to the transfer of proteins into and across the cell membrane, serving as an ATP-driven molecular motor driving the stepwise translocation of polypeptide chains across the membrane.</text>
</comment>
<dbReference type="GO" id="GO:0046872">
    <property type="term" value="F:metal ion binding"/>
    <property type="evidence" value="ECO:0007669"/>
    <property type="project" value="UniProtKB-KW"/>
</dbReference>
<dbReference type="InterPro" id="IPR036670">
    <property type="entry name" value="SecA_X-link_sf"/>
</dbReference>
<accession>A0A2M6WT42</accession>
<gene>
    <name evidence="15" type="primary">secA</name>
    <name evidence="21" type="ORF">COT94_03085</name>
</gene>
<dbReference type="SMART" id="SM00957">
    <property type="entry name" value="SecA_DEAD"/>
    <property type="match status" value="1"/>
</dbReference>
<dbReference type="InterPro" id="IPR044722">
    <property type="entry name" value="SecA_SF2_C"/>
</dbReference>
<keyword evidence="13 15" id="KW-0811">Translocation</keyword>
<evidence type="ECO:0000256" key="8">
    <source>
        <dbReference type="ARBA" id="ARBA00022741"/>
    </source>
</evidence>
<evidence type="ECO:0000256" key="11">
    <source>
        <dbReference type="ARBA" id="ARBA00022927"/>
    </source>
</evidence>
<keyword evidence="7" id="KW-0479">Metal-binding</keyword>
<evidence type="ECO:0000256" key="6">
    <source>
        <dbReference type="ARBA" id="ARBA00022490"/>
    </source>
</evidence>
<comment type="subcellular location">
    <subcellularLocation>
        <location evidence="15">Cell membrane</location>
        <topology evidence="15">Peripheral membrane protein</topology>
        <orientation evidence="15">Cytoplasmic side</orientation>
    </subcellularLocation>
    <subcellularLocation>
        <location evidence="15">Cytoplasm</location>
    </subcellularLocation>
    <subcellularLocation>
        <location evidence="2">Membrane</location>
        <topology evidence="2">Peripheral membrane protein</topology>
    </subcellularLocation>
    <text evidence="15">Distribution is 50-50.</text>
</comment>
<dbReference type="InterPro" id="IPR011130">
    <property type="entry name" value="SecA_preprotein_X-link_dom"/>
</dbReference>
<evidence type="ECO:0000256" key="4">
    <source>
        <dbReference type="ARBA" id="ARBA00022448"/>
    </source>
</evidence>
<dbReference type="InterPro" id="IPR014018">
    <property type="entry name" value="SecA_motor_DEAD"/>
</dbReference>
<dbReference type="GO" id="GO:0043952">
    <property type="term" value="P:protein transport by the Sec complex"/>
    <property type="evidence" value="ECO:0007669"/>
    <property type="project" value="TreeGrafter"/>
</dbReference>
<dbReference type="GO" id="GO:0008564">
    <property type="term" value="F:protein-exporting ATPase activity"/>
    <property type="evidence" value="ECO:0007669"/>
    <property type="project" value="UniProtKB-EC"/>
</dbReference>
<dbReference type="InterPro" id="IPR027417">
    <property type="entry name" value="P-loop_NTPase"/>
</dbReference>
<dbReference type="InterPro" id="IPR036266">
    <property type="entry name" value="SecA_Wing/Scaffold_sf"/>
</dbReference>
<evidence type="ECO:0000256" key="16">
    <source>
        <dbReference type="RuleBase" id="RU003874"/>
    </source>
</evidence>
<dbReference type="Pfam" id="PF07516">
    <property type="entry name" value="SecA_SW"/>
    <property type="match status" value="1"/>
</dbReference>
<dbReference type="Pfam" id="PF01043">
    <property type="entry name" value="SecA_PP_bind"/>
    <property type="match status" value="1"/>
</dbReference>
<evidence type="ECO:0000313" key="21">
    <source>
        <dbReference type="EMBL" id="PIT95945.1"/>
    </source>
</evidence>
<dbReference type="InterPro" id="IPR004027">
    <property type="entry name" value="SEC_C_motif"/>
</dbReference>
<dbReference type="GO" id="GO:0005829">
    <property type="term" value="C:cytosol"/>
    <property type="evidence" value="ECO:0007669"/>
    <property type="project" value="TreeGrafter"/>
</dbReference>
<evidence type="ECO:0000256" key="2">
    <source>
        <dbReference type="ARBA" id="ARBA00004170"/>
    </source>
</evidence>
<dbReference type="PANTHER" id="PTHR30612:SF0">
    <property type="entry name" value="CHLOROPLAST PROTEIN-TRANSPORTING ATPASE"/>
    <property type="match status" value="1"/>
</dbReference>
<dbReference type="PROSITE" id="PS51194">
    <property type="entry name" value="HELICASE_CTER"/>
    <property type="match status" value="1"/>
</dbReference>
<feature type="domain" description="Helicase C-terminal" evidence="19">
    <location>
        <begin position="452"/>
        <end position="622"/>
    </location>
</feature>
<dbReference type="EC" id="7.4.2.8" evidence="15"/>
<evidence type="ECO:0000256" key="13">
    <source>
        <dbReference type="ARBA" id="ARBA00023010"/>
    </source>
</evidence>
<dbReference type="FunFam" id="3.40.50.300:FF:000429">
    <property type="entry name" value="Preprotein translocase subunit SecA"/>
    <property type="match status" value="1"/>
</dbReference>
<dbReference type="InterPro" id="IPR011116">
    <property type="entry name" value="SecA_Wing/Scaffold"/>
</dbReference>
<dbReference type="CDD" id="cd18803">
    <property type="entry name" value="SF2_C_secA"/>
    <property type="match status" value="1"/>
</dbReference>
<dbReference type="SUPFAM" id="SSF81886">
    <property type="entry name" value="Helical scaffold and wing domains of SecA"/>
    <property type="match status" value="1"/>
</dbReference>
<comment type="caution">
    <text evidence="21">The sequence shown here is derived from an EMBL/GenBank/DDBJ whole genome shotgun (WGS) entry which is preliminary data.</text>
</comment>
<comment type="subunit">
    <text evidence="15">Monomer and homodimer. Part of the essential Sec protein translocation apparatus which comprises SecA, SecYEG and auxiliary proteins SecDF. Other proteins may also be involved.</text>
</comment>
<dbReference type="Gene3D" id="3.40.50.300">
    <property type="entry name" value="P-loop containing nucleotide triphosphate hydrolases"/>
    <property type="match status" value="2"/>
</dbReference>
<evidence type="ECO:0000256" key="9">
    <source>
        <dbReference type="ARBA" id="ARBA00022833"/>
    </source>
</evidence>
<dbReference type="PROSITE" id="PS51196">
    <property type="entry name" value="SECA_MOTOR_DEAD"/>
    <property type="match status" value="1"/>
</dbReference>
<dbReference type="InterPro" id="IPR020937">
    <property type="entry name" value="SecA_CS"/>
</dbReference>
<dbReference type="Gene3D" id="1.10.3060.10">
    <property type="entry name" value="Helical scaffold and wing domains of SecA"/>
    <property type="match status" value="1"/>
</dbReference>
<dbReference type="SUPFAM" id="SSF81767">
    <property type="entry name" value="Pre-protein crosslinking domain of SecA"/>
    <property type="match status" value="1"/>
</dbReference>
<evidence type="ECO:0000313" key="22">
    <source>
        <dbReference type="Proteomes" id="UP000228533"/>
    </source>
</evidence>
<comment type="catalytic activity">
    <reaction evidence="15">
        <text>ATP + H2O + cellular proteinSide 1 = ADP + phosphate + cellular proteinSide 2.</text>
        <dbReference type="EC" id="7.4.2.8"/>
    </reaction>
</comment>
<dbReference type="SMART" id="SM00958">
    <property type="entry name" value="SecA_PP_bind"/>
    <property type="match status" value="1"/>
</dbReference>
<dbReference type="HAMAP" id="MF_01382">
    <property type="entry name" value="SecA"/>
    <property type="match status" value="1"/>
</dbReference>
<evidence type="ECO:0000256" key="5">
    <source>
        <dbReference type="ARBA" id="ARBA00022475"/>
    </source>
</evidence>
<feature type="region of interest" description="Disordered" evidence="17">
    <location>
        <begin position="894"/>
        <end position="918"/>
    </location>
</feature>
<keyword evidence="10 15" id="KW-0067">ATP-binding</keyword>
<dbReference type="AlphaFoldDB" id="A0A2M6WT42"/>
<feature type="domain" description="SecA family profile" evidence="20">
    <location>
        <begin position="1"/>
        <end position="617"/>
    </location>
</feature>
<dbReference type="InterPro" id="IPR000185">
    <property type="entry name" value="SecA"/>
</dbReference>
<dbReference type="SUPFAM" id="SSF52540">
    <property type="entry name" value="P-loop containing nucleoside triphosphate hydrolases"/>
    <property type="match status" value="2"/>
</dbReference>
<dbReference type="GO" id="GO:0017038">
    <property type="term" value="P:protein import"/>
    <property type="evidence" value="ECO:0007669"/>
    <property type="project" value="InterPro"/>
</dbReference>
<dbReference type="Gene3D" id="3.90.1440.10">
    <property type="entry name" value="SecA, preprotein cross-linking domain"/>
    <property type="match status" value="1"/>
</dbReference>
<evidence type="ECO:0000256" key="12">
    <source>
        <dbReference type="ARBA" id="ARBA00022967"/>
    </source>
</evidence>
<keyword evidence="14 15" id="KW-0472">Membrane</keyword>
<comment type="cofactor">
    <cofactor evidence="1">
        <name>Zn(2+)</name>
        <dbReference type="ChEBI" id="CHEBI:29105"/>
    </cofactor>
</comment>
<dbReference type="NCBIfam" id="TIGR00963">
    <property type="entry name" value="secA"/>
    <property type="match status" value="1"/>
</dbReference>
<dbReference type="PANTHER" id="PTHR30612">
    <property type="entry name" value="SECA INNER MEMBRANE COMPONENT OF SEC PROTEIN SECRETION SYSTEM"/>
    <property type="match status" value="1"/>
</dbReference>
<reference evidence="22" key="1">
    <citation type="submission" date="2017-09" db="EMBL/GenBank/DDBJ databases">
        <title>Depth-based differentiation of microbial function through sediment-hosted aquifers and enrichment of novel symbionts in the deep terrestrial subsurface.</title>
        <authorList>
            <person name="Probst A.J."/>
            <person name="Ladd B."/>
            <person name="Jarett J.K."/>
            <person name="Geller-Mcgrath D.E."/>
            <person name="Sieber C.M.K."/>
            <person name="Emerson J.B."/>
            <person name="Anantharaman K."/>
            <person name="Thomas B.C."/>
            <person name="Malmstrom R."/>
            <person name="Stieglmeier M."/>
            <person name="Klingl A."/>
            <person name="Woyke T."/>
            <person name="Ryan C.M."/>
            <person name="Banfield J.F."/>
        </authorList>
    </citation>
    <scope>NUCLEOTIDE SEQUENCE [LARGE SCALE GENOMIC DNA]</scope>
</reference>
<evidence type="ECO:0000256" key="15">
    <source>
        <dbReference type="HAMAP-Rule" id="MF_01382"/>
    </source>
</evidence>
<evidence type="ECO:0000259" key="20">
    <source>
        <dbReference type="PROSITE" id="PS51196"/>
    </source>
</evidence>
<dbReference type="InterPro" id="IPR011115">
    <property type="entry name" value="SecA_DEAD"/>
</dbReference>
<protein>
    <recommendedName>
        <fullName evidence="15 16">Protein translocase subunit SecA</fullName>
        <ecNumber evidence="15">7.4.2.8</ecNumber>
    </recommendedName>
</protein>
<dbReference type="Gene3D" id="3.10.450.50">
    <property type="match status" value="1"/>
</dbReference>
<keyword evidence="6 15" id="KW-0963">Cytoplasm</keyword>
<evidence type="ECO:0000259" key="19">
    <source>
        <dbReference type="PROSITE" id="PS51194"/>
    </source>
</evidence>
<dbReference type="FunFam" id="3.90.1440.10:FF:000002">
    <property type="entry name" value="Protein translocase subunit SecA"/>
    <property type="match status" value="1"/>
</dbReference>
<name>A0A2M6WT42_9BACT</name>
<evidence type="ECO:0000256" key="14">
    <source>
        <dbReference type="ARBA" id="ARBA00023136"/>
    </source>
</evidence>
<evidence type="ECO:0000256" key="10">
    <source>
        <dbReference type="ARBA" id="ARBA00022840"/>
    </source>
</evidence>
<comment type="similarity">
    <text evidence="3 15 16">Belongs to the SecA family.</text>
</comment>
<dbReference type="GO" id="GO:0006605">
    <property type="term" value="P:protein targeting"/>
    <property type="evidence" value="ECO:0007669"/>
    <property type="project" value="UniProtKB-UniRule"/>
</dbReference>
<dbReference type="GO" id="GO:0005886">
    <property type="term" value="C:plasma membrane"/>
    <property type="evidence" value="ECO:0007669"/>
    <property type="project" value="UniProtKB-SubCell"/>
</dbReference>
<dbReference type="Proteomes" id="UP000228533">
    <property type="component" value="Unassembled WGS sequence"/>
</dbReference>
<feature type="binding site" evidence="15">
    <location>
        <position position="102"/>
    </location>
    <ligand>
        <name>ATP</name>
        <dbReference type="ChEBI" id="CHEBI:30616"/>
    </ligand>
</feature>
<keyword evidence="5 15" id="KW-1003">Cell membrane</keyword>
<evidence type="ECO:0000259" key="18">
    <source>
        <dbReference type="PROSITE" id="PS51192"/>
    </source>
</evidence>
<feature type="compositionally biased region" description="Basic and acidic residues" evidence="17">
    <location>
        <begin position="894"/>
        <end position="908"/>
    </location>
</feature>
<sequence length="926" mass="104092">MSFLTKLLGDPNEKVIKEIRESYITKINDFDSAISALSDEELKAKTTEFRARLGVELVDGKLTNSKTVEEEEQLLLDMLPEAFAVAREAGKRTIKQRHFDVQLVGGVVLHRGQIAEMKTGEGKTLVATLALYLNSLTARGVHLVTVNDYLSRVGAGWMAPLFYTLGLSTSVIIHDTAYLYDPEYIDDTQYDPRLAHFKRVGRKEAYLADITYGTNNEFGFDYLRDNMVPTLEARVQRDLHYAIVDEVDSILIDEARTPLIISGSMEESSEKYYKFAEQVRRLELDVDYNVDEKMRSATLTEEGVAKMEKYLGVENIYVTGGIKDIHHIEQALKAHALFKIDRDYVVKDGEVVIVDEFTGRMMQGRRYSEGLHQAIEAKEGVAVQKESQTLATVTFQNYFRMYYKLAGMTGTAMTEAEEFHKIYNLEVSSIPTNKPVLRSDLNDLIYAGEKGKYQALITDVKERHANGQPVLIGTISISKNEELAHLLELEGVPAQVLNAKQHEQEAPIIAQAGKSGSVTIATNMAGRGVDIILGGSPFDKAEYEKVVNAGGLHVIGTERHESRRIDNQLRGRAGRQGDPGSSRFYLSMEDDLLRIFGGERLKGMMKTLKLPEDMPIENKMISRSIEQAQKRVEGDNFDTRKHLVEYDDVINKHRESIYRKRLQILKISEGQVLGDNEPRSLKEIILDMVNNEIETVVSFHTAAEETADWNFKEISEVVNTIFKVGDLSADLKKLAGENDKLDKVRARNAIVDRLTALALENYEVVAKFSDGQGMPWVQIEKAILLRAVDDLWIEHLETMDYLRKGIGLRGYGQRDPLVEYKKESFRLYNELNELIQKQVTYAIYKVGGIQEVLAHNLLDQAKVFSAPAKTAMPTTSNNAFASALSGAGMMIAEPKSKDRDEEGNKVGRNDLCPCGSGKKYKKCHGK</sequence>
<dbReference type="EMBL" id="PFAM01000017">
    <property type="protein sequence ID" value="PIT95945.1"/>
    <property type="molecule type" value="Genomic_DNA"/>
</dbReference>
<evidence type="ECO:0000256" key="7">
    <source>
        <dbReference type="ARBA" id="ARBA00022723"/>
    </source>
</evidence>
<dbReference type="GO" id="GO:0065002">
    <property type="term" value="P:intracellular protein transmembrane transport"/>
    <property type="evidence" value="ECO:0007669"/>
    <property type="project" value="UniProtKB-UniRule"/>
</dbReference>
<evidence type="ECO:0000256" key="3">
    <source>
        <dbReference type="ARBA" id="ARBA00007650"/>
    </source>
</evidence>
<dbReference type="Pfam" id="PF02810">
    <property type="entry name" value="SEC-C"/>
    <property type="match status" value="1"/>
</dbReference>
<dbReference type="Pfam" id="PF07517">
    <property type="entry name" value="SecA_DEAD"/>
    <property type="match status" value="1"/>
</dbReference>
<evidence type="ECO:0000256" key="17">
    <source>
        <dbReference type="SAM" id="MobiDB-lite"/>
    </source>
</evidence>
<dbReference type="PRINTS" id="PR00906">
    <property type="entry name" value="SECA"/>
</dbReference>
<feature type="binding site" evidence="15">
    <location>
        <begin position="120"/>
        <end position="124"/>
    </location>
    <ligand>
        <name>ATP</name>
        <dbReference type="ChEBI" id="CHEBI:30616"/>
    </ligand>
</feature>
<dbReference type="PROSITE" id="PS01312">
    <property type="entry name" value="SECA"/>
    <property type="match status" value="1"/>
</dbReference>
<feature type="binding site" evidence="15">
    <location>
        <position position="530"/>
    </location>
    <ligand>
        <name>ATP</name>
        <dbReference type="ChEBI" id="CHEBI:30616"/>
    </ligand>
</feature>
<keyword evidence="8 15" id="KW-0547">Nucleotide-binding</keyword>
<dbReference type="InterPro" id="IPR014001">
    <property type="entry name" value="Helicase_ATP-bd"/>
</dbReference>
<keyword evidence="12 15" id="KW-1278">Translocase</keyword>
<dbReference type="GO" id="GO:0031522">
    <property type="term" value="C:cell envelope Sec protein transport complex"/>
    <property type="evidence" value="ECO:0007669"/>
    <property type="project" value="TreeGrafter"/>
</dbReference>
<proteinExistence type="inferred from homology"/>
<dbReference type="CDD" id="cd17928">
    <property type="entry name" value="DEXDc_SecA"/>
    <property type="match status" value="1"/>
</dbReference>
<keyword evidence="11 15" id="KW-0653">Protein transport</keyword>
<dbReference type="GO" id="GO:0005524">
    <property type="term" value="F:ATP binding"/>
    <property type="evidence" value="ECO:0007669"/>
    <property type="project" value="UniProtKB-UniRule"/>
</dbReference>
<dbReference type="Pfam" id="PF21090">
    <property type="entry name" value="P-loop_SecA"/>
    <property type="match status" value="2"/>
</dbReference>
<keyword evidence="9" id="KW-0862">Zinc</keyword>
<evidence type="ECO:0000256" key="1">
    <source>
        <dbReference type="ARBA" id="ARBA00001947"/>
    </source>
</evidence>
<dbReference type="NCBIfam" id="NF009538">
    <property type="entry name" value="PRK12904.1"/>
    <property type="match status" value="1"/>
</dbReference>
<dbReference type="InterPro" id="IPR001650">
    <property type="entry name" value="Helicase_C-like"/>
</dbReference>
<organism evidence="21 22">
    <name type="scientific">Candidatus Falkowbacteria bacterium CG10_big_fil_rev_8_21_14_0_10_37_14</name>
    <dbReference type="NCBI Taxonomy" id="1974561"/>
    <lineage>
        <taxon>Bacteria</taxon>
        <taxon>Candidatus Falkowiibacteriota</taxon>
    </lineage>
</organism>
<keyword evidence="4 15" id="KW-0813">Transport</keyword>
<dbReference type="PROSITE" id="PS51192">
    <property type="entry name" value="HELICASE_ATP_BIND_1"/>
    <property type="match status" value="1"/>
</dbReference>